<reference evidence="3 4" key="1">
    <citation type="submission" date="2018-11" db="EMBL/GenBank/DDBJ databases">
        <title>Genomes From Bacteria Associated with the Canine Oral Cavity: a Test Case for Automated Genome-Based Taxonomic Assignment.</title>
        <authorList>
            <person name="Coil D.A."/>
            <person name="Jospin G."/>
            <person name="Darling A.E."/>
            <person name="Wallis C."/>
            <person name="Davis I.J."/>
            <person name="Harris S."/>
            <person name="Eisen J.A."/>
            <person name="Holcombe L.J."/>
            <person name="O'Flynn C."/>
        </authorList>
    </citation>
    <scope>NUCLEOTIDE SEQUENCE [LARGE SCALE GENOMIC DNA]</scope>
    <source>
        <strain evidence="3 4">OH2822_COT-296</strain>
    </source>
</reference>
<evidence type="ECO:0000256" key="2">
    <source>
        <dbReference type="SAM" id="SignalP"/>
    </source>
</evidence>
<feature type="signal peptide" evidence="2">
    <location>
        <begin position="1"/>
        <end position="24"/>
    </location>
</feature>
<evidence type="ECO:0000313" key="3">
    <source>
        <dbReference type="EMBL" id="RRD48276.1"/>
    </source>
</evidence>
<name>A0A3P1WQP1_9ACTN</name>
<dbReference type="Proteomes" id="UP000280935">
    <property type="component" value="Unassembled WGS sequence"/>
</dbReference>
<keyword evidence="2" id="KW-0732">Signal</keyword>
<protein>
    <submittedName>
        <fullName evidence="3">Uncharacterized protein</fullName>
    </submittedName>
</protein>
<feature type="chain" id="PRO_5017926540" evidence="2">
    <location>
        <begin position="25"/>
        <end position="443"/>
    </location>
</feature>
<dbReference type="OrthoDB" id="3254639at2"/>
<dbReference type="AlphaFoldDB" id="A0A3P1WQP1"/>
<comment type="caution">
    <text evidence="3">The sequence shown here is derived from an EMBL/GenBank/DDBJ whole genome shotgun (WGS) entry which is preliminary data.</text>
</comment>
<evidence type="ECO:0000256" key="1">
    <source>
        <dbReference type="SAM" id="MobiDB-lite"/>
    </source>
</evidence>
<dbReference type="EMBL" id="RQYT01000046">
    <property type="protein sequence ID" value="RRD48276.1"/>
    <property type="molecule type" value="Genomic_DNA"/>
</dbReference>
<gene>
    <name evidence="3" type="ORF">EII35_13600</name>
</gene>
<evidence type="ECO:0000313" key="4">
    <source>
        <dbReference type="Proteomes" id="UP000280935"/>
    </source>
</evidence>
<feature type="region of interest" description="Disordered" evidence="1">
    <location>
        <begin position="19"/>
        <end position="57"/>
    </location>
</feature>
<dbReference type="PROSITE" id="PS51257">
    <property type="entry name" value="PROKAR_LIPOPROTEIN"/>
    <property type="match status" value="1"/>
</dbReference>
<sequence length="443" mass="48485">MRRRDLLLAGAALSLQACSGSSGARPSLGTPPPSVSPSFSAPQPPSPDAVPKSFAQASEWPKRRVSRSITALHRDHLCATLLRRADMNDPLEFPAVVDLNTHRTRILMLDDQGEFSTAEADLAAIEAGLSKDQPEFGKLLFCGPAVIDDEAAYLTVYTPKEKPKDYVAAHLVKVRHSDGQVEASAILMEDLYYPYREARITLSFSPDRSSLLVASRSDQLTNRETDFFGFRLSAKDLSVEFDARDVRPPGSRRMWQYGAAIRFLSEGTTHPMILLANGAEVDVTSMAGRFVVGEWCLYNQKDTDLVFQRNLTTGEEQQVSGLVPDDILPFGDFTPWTERSSFVSMHSLLLSPRCVVWTPGNPTAVVPWTADERPLPSLATVFGNVLFSGHHQHDDGAVTLRSLDTGEVIATAASVPSYGNWGVSAWGLVAGGVFLPANEWIPR</sequence>
<accession>A0A3P1WQP1</accession>
<dbReference type="RefSeq" id="WP_125229008.1">
    <property type="nucleotide sequence ID" value="NZ_RQYT01000046.1"/>
</dbReference>
<proteinExistence type="predicted"/>
<organism evidence="3 4">
    <name type="scientific">Arachnia propionica</name>
    <dbReference type="NCBI Taxonomy" id="1750"/>
    <lineage>
        <taxon>Bacteria</taxon>
        <taxon>Bacillati</taxon>
        <taxon>Actinomycetota</taxon>
        <taxon>Actinomycetes</taxon>
        <taxon>Propionibacteriales</taxon>
        <taxon>Propionibacteriaceae</taxon>
        <taxon>Arachnia</taxon>
    </lineage>
</organism>